<evidence type="ECO:0000313" key="1">
    <source>
        <dbReference type="EMBL" id="RUL62491.1"/>
    </source>
</evidence>
<evidence type="ECO:0000313" key="2">
    <source>
        <dbReference type="Proteomes" id="UP000267077"/>
    </source>
</evidence>
<name>A0A432LR64_9GAMM</name>
<comment type="caution">
    <text evidence="1">The sequence shown here is derived from an EMBL/GenBank/DDBJ whole genome shotgun (WGS) entry which is preliminary data.</text>
</comment>
<organism evidence="1 2">
    <name type="scientific">Dyella dinghuensis</name>
    <dbReference type="NCBI Taxonomy" id="1920169"/>
    <lineage>
        <taxon>Bacteria</taxon>
        <taxon>Pseudomonadati</taxon>
        <taxon>Pseudomonadota</taxon>
        <taxon>Gammaproteobacteria</taxon>
        <taxon>Lysobacterales</taxon>
        <taxon>Rhodanobacteraceae</taxon>
        <taxon>Dyella</taxon>
    </lineage>
</organism>
<keyword evidence="2" id="KW-1185">Reference proteome</keyword>
<dbReference type="EMBL" id="RYZR01000007">
    <property type="protein sequence ID" value="RUL62491.1"/>
    <property type="molecule type" value="Genomic_DNA"/>
</dbReference>
<protein>
    <recommendedName>
        <fullName evidence="3">HutD family protein</fullName>
    </recommendedName>
</protein>
<dbReference type="InterPro" id="IPR011051">
    <property type="entry name" value="RmlC_Cupin_sf"/>
</dbReference>
<sequence>MNRLRPVPVASLRTEAWANGAGTTTVIASGPHETNWQWRLSIADITQDCTFSAYPGTRRQIVALDAPLTLHFSDGRNVELLRLSGTHFDGADTPKASLPEGATRAFNVMLRGGAHGEVIARPLNGSMWLPVREQSCWFAHLLAGRADVRVDDGREALEPTDSIWIDALPGERVRIEGAGELVLVQLAITH</sequence>
<dbReference type="Proteomes" id="UP000267077">
    <property type="component" value="Unassembled WGS sequence"/>
</dbReference>
<dbReference type="PANTHER" id="PTHR37943">
    <property type="entry name" value="PROTEIN VES"/>
    <property type="match status" value="1"/>
</dbReference>
<dbReference type="SUPFAM" id="SSF51182">
    <property type="entry name" value="RmlC-like cupins"/>
    <property type="match status" value="1"/>
</dbReference>
<dbReference type="AlphaFoldDB" id="A0A432LR64"/>
<dbReference type="PANTHER" id="PTHR37943:SF1">
    <property type="entry name" value="PROTEIN VES"/>
    <property type="match status" value="1"/>
</dbReference>
<dbReference type="Pfam" id="PF05962">
    <property type="entry name" value="HutD"/>
    <property type="match status" value="1"/>
</dbReference>
<dbReference type="InterPro" id="IPR010282">
    <property type="entry name" value="Uncharacterised_HutD/Ves"/>
</dbReference>
<dbReference type="RefSeq" id="WP_126674933.1">
    <property type="nucleotide sequence ID" value="NZ_RYZR01000007.1"/>
</dbReference>
<dbReference type="InterPro" id="IPR014710">
    <property type="entry name" value="RmlC-like_jellyroll"/>
</dbReference>
<gene>
    <name evidence="1" type="ORF">EKH79_16625</name>
</gene>
<dbReference type="Gene3D" id="2.60.120.10">
    <property type="entry name" value="Jelly Rolls"/>
    <property type="match status" value="1"/>
</dbReference>
<proteinExistence type="predicted"/>
<dbReference type="OrthoDB" id="9800082at2"/>
<accession>A0A432LR64</accession>
<reference evidence="1 2" key="1">
    <citation type="submission" date="2018-12" db="EMBL/GenBank/DDBJ databases">
        <title>Dyella dinghuensis sp. nov. DHOA06 and Dyella choica sp. nov. 4M-K27, isolated from forest soil.</title>
        <authorList>
            <person name="Qiu L.-H."/>
            <person name="Gao Z.-H."/>
        </authorList>
    </citation>
    <scope>NUCLEOTIDE SEQUENCE [LARGE SCALE GENOMIC DNA]</scope>
    <source>
        <strain evidence="1 2">DHOA06</strain>
    </source>
</reference>
<evidence type="ECO:0008006" key="3">
    <source>
        <dbReference type="Google" id="ProtNLM"/>
    </source>
</evidence>